<dbReference type="GO" id="GO:0009063">
    <property type="term" value="P:amino acid catabolic process"/>
    <property type="evidence" value="ECO:0007669"/>
    <property type="project" value="InterPro"/>
</dbReference>
<evidence type="ECO:0000256" key="2">
    <source>
        <dbReference type="ARBA" id="ARBA00022723"/>
    </source>
</evidence>
<dbReference type="InterPro" id="IPR036849">
    <property type="entry name" value="Enolase-like_C_sf"/>
</dbReference>
<evidence type="ECO:0000256" key="3">
    <source>
        <dbReference type="ARBA" id="ARBA00022842"/>
    </source>
</evidence>
<reference evidence="5" key="1">
    <citation type="submission" date="2023-05" db="EMBL/GenBank/DDBJ databases">
        <title>Mariniplasma microaerophilum sp. nov., a novel anaerobic mollicute isolated from terrestrial mud volcano, Taman Peninsula, Russia.</title>
        <authorList>
            <person name="Khomyakova M.A."/>
            <person name="Merkel A.Y."/>
            <person name="Slobodkin A.I."/>
        </authorList>
    </citation>
    <scope>NUCLEOTIDE SEQUENCE</scope>
    <source>
        <strain evidence="5">M4Ah</strain>
    </source>
</reference>
<dbReference type="SMART" id="SM00922">
    <property type="entry name" value="MR_MLE"/>
    <property type="match status" value="1"/>
</dbReference>
<dbReference type="PROSITE" id="PS00908">
    <property type="entry name" value="MR_MLE_1"/>
    <property type="match status" value="1"/>
</dbReference>
<dbReference type="SUPFAM" id="SSF54826">
    <property type="entry name" value="Enolase N-terminal domain-like"/>
    <property type="match status" value="1"/>
</dbReference>
<dbReference type="InterPro" id="IPR034593">
    <property type="entry name" value="DgoD-like"/>
</dbReference>
<evidence type="ECO:0000256" key="1">
    <source>
        <dbReference type="ARBA" id="ARBA00010339"/>
    </source>
</evidence>
<accession>A0AAW6U4C7</accession>
<dbReference type="GO" id="GO:0000287">
    <property type="term" value="F:magnesium ion binding"/>
    <property type="evidence" value="ECO:0007669"/>
    <property type="project" value="UniProtKB-ARBA"/>
</dbReference>
<dbReference type="InterPro" id="IPR029065">
    <property type="entry name" value="Enolase_C-like"/>
</dbReference>
<dbReference type="Gene3D" id="3.30.390.10">
    <property type="entry name" value="Enolase-like, N-terminal domain"/>
    <property type="match status" value="1"/>
</dbReference>
<dbReference type="PANTHER" id="PTHR48080">
    <property type="entry name" value="D-GALACTONATE DEHYDRATASE-RELATED"/>
    <property type="match status" value="1"/>
</dbReference>
<keyword evidence="3" id="KW-0460">Magnesium</keyword>
<protein>
    <submittedName>
        <fullName evidence="5">Enolase C-terminal domain-like protein</fullName>
    </submittedName>
</protein>
<dbReference type="PROSITE" id="PS00909">
    <property type="entry name" value="MR_MLE_2"/>
    <property type="match status" value="1"/>
</dbReference>
<keyword evidence="2" id="KW-0479">Metal-binding</keyword>
<dbReference type="FunFam" id="3.20.20.120:FF:000011">
    <property type="entry name" value="D-galactonate dehydratase family member VSWAT3_13707"/>
    <property type="match status" value="1"/>
</dbReference>
<evidence type="ECO:0000313" key="6">
    <source>
        <dbReference type="Proteomes" id="UP001431532"/>
    </source>
</evidence>
<dbReference type="InterPro" id="IPR013341">
    <property type="entry name" value="Mandelate_racemase_N_dom"/>
</dbReference>
<keyword evidence="6" id="KW-1185">Reference proteome</keyword>
<organism evidence="5 6">
    <name type="scientific">Peloplasma aerotolerans</name>
    <dbReference type="NCBI Taxonomy" id="3044389"/>
    <lineage>
        <taxon>Bacteria</taxon>
        <taxon>Bacillati</taxon>
        <taxon>Mycoplasmatota</taxon>
        <taxon>Mollicutes</taxon>
        <taxon>Acholeplasmatales</taxon>
        <taxon>Acholeplasmataceae</taxon>
        <taxon>Peloplasma</taxon>
    </lineage>
</organism>
<feature type="domain" description="Mandelate racemase/muconate lactonizing enzyme C-terminal" evidence="4">
    <location>
        <begin position="131"/>
        <end position="251"/>
    </location>
</feature>
<dbReference type="InterPro" id="IPR013342">
    <property type="entry name" value="Mandelate_racemase_C"/>
</dbReference>
<dbReference type="RefSeq" id="WP_282839251.1">
    <property type="nucleotide sequence ID" value="NZ_JASCXW010000011.1"/>
</dbReference>
<comment type="caution">
    <text evidence="5">The sequence shown here is derived from an EMBL/GenBank/DDBJ whole genome shotgun (WGS) entry which is preliminary data.</text>
</comment>
<dbReference type="Pfam" id="PF02746">
    <property type="entry name" value="MR_MLE_N"/>
    <property type="match status" value="1"/>
</dbReference>
<dbReference type="PANTHER" id="PTHR48080:SF6">
    <property type="entry name" value="STARVATION-SENSING PROTEIN RSPA"/>
    <property type="match status" value="1"/>
</dbReference>
<evidence type="ECO:0000313" key="5">
    <source>
        <dbReference type="EMBL" id="MDI6452826.1"/>
    </source>
</evidence>
<name>A0AAW6U4C7_9MOLU</name>
<dbReference type="AlphaFoldDB" id="A0AAW6U4C7"/>
<dbReference type="InterPro" id="IPR018110">
    <property type="entry name" value="Mandel_Rmase/mucon_lact_enz_CS"/>
</dbReference>
<sequence>MPIIKDIKTILTAPEGINLIVVKVITDQEGLYGLGCATFAYRELAVKSVIEDYLKPLLLNRDVSKIEDIWHLMYNNAYWRNDAISNNAISGVDMALWDIKGKIAGLPVYELLGGKSREGVPYYKHVNGSTLDEITEKVESLKKQNVKHIRIQWGLYGGIPSNLNTPPNSEPGFYLNPTQYILDTIKMFEHVRKHCGDEIELIHDIHERLAPSDAIYLAKQLEKYRLFFLEDPLPPEQTKWLKNLRSQCATPIAIGELFNNPKEWEYLIKERLIDFIRVHISQIGGFTPAKKLAILAEHFGVRTAWHGPGDVSPVGHAANVHLSMHVHNFGIQEWCGFSDVMYQVFPGMPYEKNGYLYTDNKPGFGIDIDEELAKKYPIKTSITKWTQTRLPDGTLVNP</sequence>
<dbReference type="Pfam" id="PF13378">
    <property type="entry name" value="MR_MLE_C"/>
    <property type="match status" value="1"/>
</dbReference>
<dbReference type="SUPFAM" id="SSF51604">
    <property type="entry name" value="Enolase C-terminal domain-like"/>
    <property type="match status" value="1"/>
</dbReference>
<dbReference type="InterPro" id="IPR029017">
    <property type="entry name" value="Enolase-like_N"/>
</dbReference>
<dbReference type="Proteomes" id="UP001431532">
    <property type="component" value="Unassembled WGS sequence"/>
</dbReference>
<comment type="similarity">
    <text evidence="1">Belongs to the mandelate racemase/muconate lactonizing enzyme family. GalD subfamily.</text>
</comment>
<evidence type="ECO:0000259" key="4">
    <source>
        <dbReference type="SMART" id="SM00922"/>
    </source>
</evidence>
<dbReference type="EMBL" id="JASCXW010000011">
    <property type="protein sequence ID" value="MDI6452826.1"/>
    <property type="molecule type" value="Genomic_DNA"/>
</dbReference>
<gene>
    <name evidence="5" type="ORF">QJ521_04550</name>
</gene>
<dbReference type="Gene3D" id="3.20.20.120">
    <property type="entry name" value="Enolase-like C-terminal domain"/>
    <property type="match status" value="1"/>
</dbReference>
<proteinExistence type="inferred from homology"/>